<evidence type="ECO:0000259" key="10">
    <source>
        <dbReference type="PROSITE" id="PS50893"/>
    </source>
</evidence>
<evidence type="ECO:0000256" key="9">
    <source>
        <dbReference type="SAM" id="Phobius"/>
    </source>
</evidence>
<dbReference type="InterPro" id="IPR011527">
    <property type="entry name" value="ABC1_TM_dom"/>
</dbReference>
<comment type="caution">
    <text evidence="12">The sequence shown here is derived from an EMBL/GenBank/DDBJ whole genome shotgun (WGS) entry which is preliminary data.</text>
</comment>
<dbReference type="InterPro" id="IPR017871">
    <property type="entry name" value="ABC_transporter-like_CS"/>
</dbReference>
<evidence type="ECO:0000256" key="2">
    <source>
        <dbReference type="ARBA" id="ARBA00022448"/>
    </source>
</evidence>
<keyword evidence="3" id="KW-1003">Cell membrane</keyword>
<keyword evidence="6 12" id="KW-0067">ATP-binding</keyword>
<evidence type="ECO:0000256" key="7">
    <source>
        <dbReference type="ARBA" id="ARBA00022989"/>
    </source>
</evidence>
<reference evidence="12" key="2">
    <citation type="journal article" date="2022" name="Microbiol. Resour. Announc.">
        <title>Metagenome Sequencing to Explore Phylogenomics of Terrestrial Cyanobacteria.</title>
        <authorList>
            <person name="Ward R.D."/>
            <person name="Stajich J.E."/>
            <person name="Johansen J.R."/>
            <person name="Huntemann M."/>
            <person name="Clum A."/>
            <person name="Foster B."/>
            <person name="Foster B."/>
            <person name="Roux S."/>
            <person name="Palaniappan K."/>
            <person name="Varghese N."/>
            <person name="Mukherjee S."/>
            <person name="Reddy T.B.K."/>
            <person name="Daum C."/>
            <person name="Copeland A."/>
            <person name="Chen I.A."/>
            <person name="Ivanova N.N."/>
            <person name="Kyrpides N.C."/>
            <person name="Shapiro N."/>
            <person name="Eloe-Fadrosh E.A."/>
            <person name="Pietrasiak N."/>
        </authorList>
    </citation>
    <scope>NUCLEOTIDE SEQUENCE</scope>
    <source>
        <strain evidence="12">UHER 2000/2452</strain>
    </source>
</reference>
<dbReference type="SMART" id="SM00382">
    <property type="entry name" value="AAA"/>
    <property type="match status" value="1"/>
</dbReference>
<dbReference type="EMBL" id="JAHHHD010000060">
    <property type="protein sequence ID" value="MBW4662151.1"/>
    <property type="molecule type" value="Genomic_DNA"/>
</dbReference>
<dbReference type="GO" id="GO:0005524">
    <property type="term" value="F:ATP binding"/>
    <property type="evidence" value="ECO:0007669"/>
    <property type="project" value="UniProtKB-KW"/>
</dbReference>
<reference evidence="12" key="1">
    <citation type="submission" date="2021-05" db="EMBL/GenBank/DDBJ databases">
        <authorList>
            <person name="Pietrasiak N."/>
            <person name="Ward R."/>
            <person name="Stajich J.E."/>
            <person name="Kurbessoian T."/>
        </authorList>
    </citation>
    <scope>NUCLEOTIDE SEQUENCE</scope>
    <source>
        <strain evidence="12">UHER 2000/2452</strain>
    </source>
</reference>
<dbReference type="GO" id="GO:0015421">
    <property type="term" value="F:ABC-type oligopeptide transporter activity"/>
    <property type="evidence" value="ECO:0007669"/>
    <property type="project" value="TreeGrafter"/>
</dbReference>
<dbReference type="AlphaFoldDB" id="A0A951UPN4"/>
<dbReference type="Pfam" id="PF00005">
    <property type="entry name" value="ABC_tran"/>
    <property type="match status" value="1"/>
</dbReference>
<dbReference type="SUPFAM" id="SSF52540">
    <property type="entry name" value="P-loop containing nucleoside triphosphate hydrolases"/>
    <property type="match status" value="1"/>
</dbReference>
<dbReference type="InterPro" id="IPR003593">
    <property type="entry name" value="AAA+_ATPase"/>
</dbReference>
<dbReference type="PANTHER" id="PTHR43394">
    <property type="entry name" value="ATP-DEPENDENT PERMEASE MDL1, MITOCHONDRIAL"/>
    <property type="match status" value="1"/>
</dbReference>
<dbReference type="InterPro" id="IPR027417">
    <property type="entry name" value="P-loop_NTPase"/>
</dbReference>
<dbReference type="InterPro" id="IPR036640">
    <property type="entry name" value="ABC1_TM_sf"/>
</dbReference>
<evidence type="ECO:0000256" key="8">
    <source>
        <dbReference type="ARBA" id="ARBA00023136"/>
    </source>
</evidence>
<dbReference type="PROSITE" id="PS00211">
    <property type="entry name" value="ABC_TRANSPORTER_1"/>
    <property type="match status" value="1"/>
</dbReference>
<sequence>MQPQPLTTFQSLRRSFWMVVKAAPSELRNLALLNLFTRTGPAVSLFLTKIVIDEASRLMGQGVTQDAIALILSQPKLMWSVIAALTLNLIVDAVDSVSTALIASLRDRVQGHVQGQVLQKVATFDDIALFETPELLNLVELTTKGVQRLQRLSMIMAATLVGVFMLIPSVLLSWSIAWWVPLLLIISSAPSILVEMKHHRKSWRTEATQAGLTREMEIYSKLLIGEAYAKEIRLFSLQSILLDRWRGLFSRLFNKMQRIRREGAIAVMLWALVGGLGAALPYVYVVLGVLRGSYTLGDLALYTGIILQLRQSLYILIGNTGELYDVALATSPIFQLLDLQPELRSGDRPKVATSESLQPGVHLQDLCFSYPGSDKRILDQINLTIRPGEMVALVGENGAGKTTLAKLLCRLYDPTQGSISWNGQDLRSLSLEELRSRIGVVMQDYARFPTTLRENVGWGFLPKVHEDTAVHAVLQDAGIDQIVADLSQGLETPLGKQLEQGIDLSGGQWQRVAIARSLLRLSQVELLVFDEPTAALDPKNEHEIYRIFRTIAQGRMTVVVSHRLALAKLADRIVVLEHGKIIESGNHNQLMEAGGQYCTMFTRQASSYL</sequence>
<evidence type="ECO:0000313" key="12">
    <source>
        <dbReference type="EMBL" id="MBW4662151.1"/>
    </source>
</evidence>
<dbReference type="InterPro" id="IPR003439">
    <property type="entry name" value="ABC_transporter-like_ATP-bd"/>
</dbReference>
<keyword evidence="2" id="KW-0813">Transport</keyword>
<feature type="transmembrane region" description="Helical" evidence="9">
    <location>
        <begin position="152"/>
        <end position="170"/>
    </location>
</feature>
<dbReference type="Proteomes" id="UP000757435">
    <property type="component" value="Unassembled WGS sequence"/>
</dbReference>
<dbReference type="InterPro" id="IPR039421">
    <property type="entry name" value="Type_1_exporter"/>
</dbReference>
<keyword evidence="4 9" id="KW-0812">Transmembrane</keyword>
<accession>A0A951UPN4</accession>
<keyword evidence="7 9" id="KW-1133">Transmembrane helix</keyword>
<feature type="domain" description="ABC transporter" evidence="10">
    <location>
        <begin position="361"/>
        <end position="603"/>
    </location>
</feature>
<dbReference type="GO" id="GO:0016887">
    <property type="term" value="F:ATP hydrolysis activity"/>
    <property type="evidence" value="ECO:0007669"/>
    <property type="project" value="InterPro"/>
</dbReference>
<gene>
    <name evidence="12" type="ORF">KME15_26145</name>
</gene>
<evidence type="ECO:0000256" key="3">
    <source>
        <dbReference type="ARBA" id="ARBA00022475"/>
    </source>
</evidence>
<evidence type="ECO:0000313" key="13">
    <source>
        <dbReference type="Proteomes" id="UP000757435"/>
    </source>
</evidence>
<dbReference type="GO" id="GO:0005886">
    <property type="term" value="C:plasma membrane"/>
    <property type="evidence" value="ECO:0007669"/>
    <property type="project" value="UniProtKB-SubCell"/>
</dbReference>
<evidence type="ECO:0000256" key="4">
    <source>
        <dbReference type="ARBA" id="ARBA00022692"/>
    </source>
</evidence>
<keyword evidence="8 9" id="KW-0472">Membrane</keyword>
<name>A0A951UPN4_9CYAN</name>
<evidence type="ECO:0000256" key="6">
    <source>
        <dbReference type="ARBA" id="ARBA00022840"/>
    </source>
</evidence>
<dbReference type="FunFam" id="3.40.50.300:FF:000221">
    <property type="entry name" value="Multidrug ABC transporter ATP-binding protein"/>
    <property type="match status" value="1"/>
</dbReference>
<dbReference type="PROSITE" id="PS50929">
    <property type="entry name" value="ABC_TM1F"/>
    <property type="match status" value="1"/>
</dbReference>
<dbReference type="PROSITE" id="PS50893">
    <property type="entry name" value="ABC_TRANSPORTER_2"/>
    <property type="match status" value="1"/>
</dbReference>
<feature type="transmembrane region" description="Helical" evidence="9">
    <location>
        <begin position="176"/>
        <end position="194"/>
    </location>
</feature>
<comment type="subcellular location">
    <subcellularLocation>
        <location evidence="1">Cell membrane</location>
        <topology evidence="1">Multi-pass membrane protein</topology>
    </subcellularLocation>
</comment>
<feature type="transmembrane region" description="Helical" evidence="9">
    <location>
        <begin position="264"/>
        <end position="287"/>
    </location>
</feature>
<evidence type="ECO:0000256" key="5">
    <source>
        <dbReference type="ARBA" id="ARBA00022741"/>
    </source>
</evidence>
<protein>
    <submittedName>
        <fullName evidence="12">ABC transporter ATP-binding protein/permease</fullName>
    </submittedName>
</protein>
<proteinExistence type="predicted"/>
<feature type="domain" description="ABC transmembrane type-1" evidence="11">
    <location>
        <begin position="150"/>
        <end position="325"/>
    </location>
</feature>
<keyword evidence="5" id="KW-0547">Nucleotide-binding</keyword>
<dbReference type="Gene3D" id="3.40.50.300">
    <property type="entry name" value="P-loop containing nucleotide triphosphate hydrolases"/>
    <property type="match status" value="1"/>
</dbReference>
<dbReference type="PANTHER" id="PTHR43394:SF1">
    <property type="entry name" value="ATP-BINDING CASSETTE SUB-FAMILY B MEMBER 10, MITOCHONDRIAL"/>
    <property type="match status" value="1"/>
</dbReference>
<evidence type="ECO:0000259" key="11">
    <source>
        <dbReference type="PROSITE" id="PS50929"/>
    </source>
</evidence>
<dbReference type="SUPFAM" id="SSF90123">
    <property type="entry name" value="ABC transporter transmembrane region"/>
    <property type="match status" value="1"/>
</dbReference>
<dbReference type="Gene3D" id="1.20.1560.10">
    <property type="entry name" value="ABC transporter type 1, transmembrane domain"/>
    <property type="match status" value="1"/>
</dbReference>
<organism evidence="12 13">
    <name type="scientific">Drouetiella hepatica Uher 2000/2452</name>
    <dbReference type="NCBI Taxonomy" id="904376"/>
    <lineage>
        <taxon>Bacteria</taxon>
        <taxon>Bacillati</taxon>
        <taxon>Cyanobacteriota</taxon>
        <taxon>Cyanophyceae</taxon>
        <taxon>Oculatellales</taxon>
        <taxon>Oculatellaceae</taxon>
        <taxon>Drouetiella</taxon>
    </lineage>
</organism>
<evidence type="ECO:0000256" key="1">
    <source>
        <dbReference type="ARBA" id="ARBA00004651"/>
    </source>
</evidence>